<reference evidence="1 2" key="1">
    <citation type="submission" date="2010-01" db="EMBL/GenBank/DDBJ databases">
        <authorList>
            <person name="Weinstock G."/>
            <person name="Sodergren E."/>
            <person name="Clifton S."/>
            <person name="Fulton L."/>
            <person name="Fulton B."/>
            <person name="Courtney L."/>
            <person name="Fronick C."/>
            <person name="Harrison M."/>
            <person name="Strong C."/>
            <person name="Farmer C."/>
            <person name="Delahaunty K."/>
            <person name="Markovic C."/>
            <person name="Hall O."/>
            <person name="Minx P."/>
            <person name="Tomlinson C."/>
            <person name="Mitreva M."/>
            <person name="Nelson J."/>
            <person name="Hou S."/>
            <person name="Wollam A."/>
            <person name="Pepin K.H."/>
            <person name="Johnson M."/>
            <person name="Bhonagiri V."/>
            <person name="Nash W.E."/>
            <person name="Warren W."/>
            <person name="Chinwalla A."/>
            <person name="Mardis E.R."/>
            <person name="Wilson R.K."/>
        </authorList>
    </citation>
    <scope>NUCLEOTIDE SEQUENCE [LARGE SCALE GENOMIC DNA]</scope>
    <source>
        <strain evidence="1 2">DSM 13479</strain>
    </source>
</reference>
<dbReference type="RefSeq" id="WP_006777572.1">
    <property type="nucleotide sequence ID" value="NZ_GG668025.1"/>
</dbReference>
<comment type="caution">
    <text evidence="1">The sequence shown here is derived from an EMBL/GenBank/DDBJ whole genome shotgun (WGS) entry which is preliminary data.</text>
</comment>
<dbReference type="HOGENOM" id="CLU_1681635_0_0_9"/>
<evidence type="ECO:0000313" key="2">
    <source>
        <dbReference type="Proteomes" id="UP000004968"/>
    </source>
</evidence>
<dbReference type="Pfam" id="PF13416">
    <property type="entry name" value="SBP_bac_8"/>
    <property type="match status" value="1"/>
</dbReference>
<sequence>AEKLSQLKDADGNQVYAFGQTTASVPVSGASLTSMVFNFGGQVLDENGKLSCDNEGFKQAFEMLKLLDEKGYNPQNAKLKDLRNLFALGRLAMYYDQSWGFAGIKPINPEAEAFTVTAKPLKGGSGTGQSILQSHCLMMVDNGEARKKPWKSLLNIL</sequence>
<dbReference type="EMBL" id="ACIO01000999">
    <property type="protein sequence ID" value="EFC94647.1"/>
    <property type="molecule type" value="Genomic_DNA"/>
</dbReference>
<protein>
    <submittedName>
        <fullName evidence="1">Uncharacterized protein</fullName>
    </submittedName>
</protein>
<dbReference type="SUPFAM" id="SSF53850">
    <property type="entry name" value="Periplasmic binding protein-like II"/>
    <property type="match status" value="1"/>
</dbReference>
<name>D3AU61_9FIRM</name>
<accession>D3AU61</accession>
<proteinExistence type="predicted"/>
<dbReference type="InterPro" id="IPR006059">
    <property type="entry name" value="SBP"/>
</dbReference>
<dbReference type="AlphaFoldDB" id="D3AU61"/>
<dbReference type="Proteomes" id="UP000004968">
    <property type="component" value="Unassembled WGS sequence"/>
</dbReference>
<dbReference type="Gene3D" id="3.40.190.10">
    <property type="entry name" value="Periplasmic binding protein-like II"/>
    <property type="match status" value="2"/>
</dbReference>
<evidence type="ECO:0000313" key="1">
    <source>
        <dbReference type="EMBL" id="EFC94647.1"/>
    </source>
</evidence>
<gene>
    <name evidence="1" type="ORF">CLOSTHATH_07175</name>
</gene>
<organism evidence="1 2">
    <name type="scientific">Hungatella hathewayi DSM 13479</name>
    <dbReference type="NCBI Taxonomy" id="566550"/>
    <lineage>
        <taxon>Bacteria</taxon>
        <taxon>Bacillati</taxon>
        <taxon>Bacillota</taxon>
        <taxon>Clostridia</taxon>
        <taxon>Lachnospirales</taxon>
        <taxon>Lachnospiraceae</taxon>
        <taxon>Hungatella</taxon>
    </lineage>
</organism>
<feature type="non-terminal residue" evidence="1">
    <location>
        <position position="1"/>
    </location>
</feature>